<keyword evidence="6" id="KW-0808">Transferase</keyword>
<dbReference type="InterPro" id="IPR036097">
    <property type="entry name" value="HisK_dim/P_sf"/>
</dbReference>
<comment type="catalytic activity">
    <reaction evidence="1">
        <text>ATP + protein L-histidine = ADP + protein N-phospho-L-histidine.</text>
        <dbReference type="EC" id="2.7.13.3"/>
    </reaction>
</comment>
<dbReference type="RefSeq" id="WP_220634683.1">
    <property type="nucleotide sequence ID" value="NZ_CAJQUM010000001.1"/>
</dbReference>
<dbReference type="InterPro" id="IPR036061">
    <property type="entry name" value="CheW-like_dom_sf"/>
</dbReference>
<dbReference type="Gene3D" id="2.30.30.40">
    <property type="entry name" value="SH3 Domains"/>
    <property type="match status" value="1"/>
</dbReference>
<evidence type="ECO:0000256" key="5">
    <source>
        <dbReference type="ARBA" id="ARBA00022553"/>
    </source>
</evidence>
<dbReference type="SUPFAM" id="SSF47226">
    <property type="entry name" value="Histidine-containing phosphotransfer domain, HPT domain"/>
    <property type="match status" value="1"/>
</dbReference>
<evidence type="ECO:0000256" key="9">
    <source>
        <dbReference type="ARBA" id="ARBA00022840"/>
    </source>
</evidence>
<evidence type="ECO:0000256" key="4">
    <source>
        <dbReference type="ARBA" id="ARBA00022500"/>
    </source>
</evidence>
<dbReference type="InterPro" id="IPR036890">
    <property type="entry name" value="HATPase_C_sf"/>
</dbReference>
<dbReference type="CDD" id="cd00088">
    <property type="entry name" value="HPT"/>
    <property type="match status" value="1"/>
</dbReference>
<dbReference type="InterPro" id="IPR003594">
    <property type="entry name" value="HATPase_dom"/>
</dbReference>
<dbReference type="GO" id="GO:0005737">
    <property type="term" value="C:cytoplasm"/>
    <property type="evidence" value="ECO:0007669"/>
    <property type="project" value="InterPro"/>
</dbReference>
<evidence type="ECO:0000259" key="16">
    <source>
        <dbReference type="PROSITE" id="PS50894"/>
    </source>
</evidence>
<organism evidence="17 18">
    <name type="scientific">Georgfuchsia toluolica</name>
    <dbReference type="NCBI Taxonomy" id="424218"/>
    <lineage>
        <taxon>Bacteria</taxon>
        <taxon>Pseudomonadati</taxon>
        <taxon>Pseudomonadota</taxon>
        <taxon>Betaproteobacteria</taxon>
        <taxon>Nitrosomonadales</taxon>
        <taxon>Sterolibacteriaceae</taxon>
        <taxon>Georgfuchsia</taxon>
    </lineage>
</organism>
<dbReference type="PANTHER" id="PTHR43395">
    <property type="entry name" value="SENSOR HISTIDINE KINASE CHEA"/>
    <property type="match status" value="1"/>
</dbReference>
<dbReference type="SMART" id="SM00073">
    <property type="entry name" value="HPT"/>
    <property type="match status" value="1"/>
</dbReference>
<dbReference type="Gene3D" id="3.30.565.10">
    <property type="entry name" value="Histidine kinase-like ATPase, C-terminal domain"/>
    <property type="match status" value="1"/>
</dbReference>
<dbReference type="PROSITE" id="PS50894">
    <property type="entry name" value="HPT"/>
    <property type="match status" value="1"/>
</dbReference>
<dbReference type="Pfam" id="PF01584">
    <property type="entry name" value="CheW"/>
    <property type="match status" value="1"/>
</dbReference>
<protein>
    <recommendedName>
        <fullName evidence="3">Chemotaxis protein CheA</fullName>
        <ecNumber evidence="2">2.7.13.3</ecNumber>
    </recommendedName>
</protein>
<accession>A0A916J3L7</accession>
<dbReference type="PRINTS" id="PR00344">
    <property type="entry name" value="BCTRLSENSOR"/>
</dbReference>
<comment type="caution">
    <text evidence="17">The sequence shown here is derived from an EMBL/GenBank/DDBJ whole genome shotgun (WGS) entry which is preliminary data.</text>
</comment>
<dbReference type="InterPro" id="IPR005467">
    <property type="entry name" value="His_kinase_dom"/>
</dbReference>
<comment type="function">
    <text evidence="11">Involved in the transmission of sensory signals from the chemoreceptors to the flagellar motors. CheA is autophosphorylated; it can transfer its phosphate group to either CheB or CheY.</text>
</comment>
<evidence type="ECO:0000256" key="8">
    <source>
        <dbReference type="ARBA" id="ARBA00022777"/>
    </source>
</evidence>
<dbReference type="InterPro" id="IPR036641">
    <property type="entry name" value="HPT_dom_sf"/>
</dbReference>
<reference evidence="17" key="1">
    <citation type="submission" date="2021-04" db="EMBL/GenBank/DDBJ databases">
        <authorList>
            <person name="Hornung B."/>
        </authorList>
    </citation>
    <scope>NUCLEOTIDE SEQUENCE</scope>
    <source>
        <strain evidence="17">G5G6</strain>
    </source>
</reference>
<feature type="region of interest" description="Disordered" evidence="13">
    <location>
        <begin position="136"/>
        <end position="161"/>
    </location>
</feature>
<evidence type="ECO:0000256" key="6">
    <source>
        <dbReference type="ARBA" id="ARBA00022679"/>
    </source>
</evidence>
<dbReference type="Pfam" id="PF02895">
    <property type="entry name" value="H-kinase_dim"/>
    <property type="match status" value="1"/>
</dbReference>
<dbReference type="PROSITE" id="PS50109">
    <property type="entry name" value="HIS_KIN"/>
    <property type="match status" value="1"/>
</dbReference>
<proteinExistence type="predicted"/>
<dbReference type="Pfam" id="PF02518">
    <property type="entry name" value="HATPase_c"/>
    <property type="match status" value="1"/>
</dbReference>
<evidence type="ECO:0000256" key="2">
    <source>
        <dbReference type="ARBA" id="ARBA00012438"/>
    </source>
</evidence>
<dbReference type="Gene3D" id="1.10.287.560">
    <property type="entry name" value="Histidine kinase CheA-like, homodimeric domain"/>
    <property type="match status" value="1"/>
</dbReference>
<dbReference type="SMART" id="SM00260">
    <property type="entry name" value="CheW"/>
    <property type="match status" value="1"/>
</dbReference>
<keyword evidence="7" id="KW-0547">Nucleotide-binding</keyword>
<dbReference type="Gene3D" id="1.20.120.160">
    <property type="entry name" value="HPT domain"/>
    <property type="match status" value="1"/>
</dbReference>
<dbReference type="SUPFAM" id="SSF50341">
    <property type="entry name" value="CheW-like"/>
    <property type="match status" value="1"/>
</dbReference>
<dbReference type="SMART" id="SM01231">
    <property type="entry name" value="H-kinase_dim"/>
    <property type="match status" value="1"/>
</dbReference>
<evidence type="ECO:0000313" key="17">
    <source>
        <dbReference type="EMBL" id="CAG4882626.1"/>
    </source>
</evidence>
<feature type="modified residue" description="Phosphohistidine" evidence="12">
    <location>
        <position position="48"/>
    </location>
</feature>
<dbReference type="FunFam" id="2.30.30.40:FF:000048">
    <property type="entry name" value="Chemotaxis protein CheA, putative"/>
    <property type="match status" value="1"/>
</dbReference>
<evidence type="ECO:0000256" key="1">
    <source>
        <dbReference type="ARBA" id="ARBA00000085"/>
    </source>
</evidence>
<dbReference type="GO" id="GO:0000155">
    <property type="term" value="F:phosphorelay sensor kinase activity"/>
    <property type="evidence" value="ECO:0007669"/>
    <property type="project" value="InterPro"/>
</dbReference>
<dbReference type="EMBL" id="CAJQUM010000001">
    <property type="protein sequence ID" value="CAG4882626.1"/>
    <property type="molecule type" value="Genomic_DNA"/>
</dbReference>
<evidence type="ECO:0000256" key="11">
    <source>
        <dbReference type="ARBA" id="ARBA00035100"/>
    </source>
</evidence>
<dbReference type="PROSITE" id="PS50851">
    <property type="entry name" value="CHEW"/>
    <property type="match status" value="1"/>
</dbReference>
<evidence type="ECO:0000256" key="13">
    <source>
        <dbReference type="SAM" id="MobiDB-lite"/>
    </source>
</evidence>
<evidence type="ECO:0000256" key="7">
    <source>
        <dbReference type="ARBA" id="ARBA00022741"/>
    </source>
</evidence>
<keyword evidence="8" id="KW-0418">Kinase</keyword>
<name>A0A916J3L7_9PROT</name>
<dbReference type="Proteomes" id="UP000742786">
    <property type="component" value="Unassembled WGS sequence"/>
</dbReference>
<dbReference type="SMART" id="SM00387">
    <property type="entry name" value="HATPase_c"/>
    <property type="match status" value="1"/>
</dbReference>
<dbReference type="GO" id="GO:0006935">
    <property type="term" value="P:chemotaxis"/>
    <property type="evidence" value="ECO:0007669"/>
    <property type="project" value="UniProtKB-KW"/>
</dbReference>
<dbReference type="FunFam" id="3.30.565.10:FF:000016">
    <property type="entry name" value="Chemotaxis protein CheA, putative"/>
    <property type="match status" value="1"/>
</dbReference>
<feature type="domain" description="Histidine kinase" evidence="14">
    <location>
        <begin position="238"/>
        <end position="447"/>
    </location>
</feature>
<sequence>MTIDLKQFHDVFFEEAEEHLSTIELLLLNLDLTNPDPEDINSIFRAAHSIKGGANMFGFSEISSVTHAMETVLDSVRRGILSITGEIIDAVLSGNDVARGALTVQRSGGDVDAASAQAITSQLEKISSAKSVVPAAGTAPAEHIPEGTSDGEGQAEAAVSGEQPVESADFGFFEENLPGQVDAGKATTRSDAHASASETLSIRVSTKKIDRLIDLVGELVIGHSILRLEQEVRMNNSSDVLALDLVNVDRNLRDLQEAALAIRMIPIAFVFDRFPRMVRDLSQRFGKKVELTMVGEATELDKALIEGIVDPLTHLIRNAIDHGIEMPDVRAAAGKTESGKITLSAGHQGGSIVIEVIDDGRGLSRDDILAVARKRGIAVSDSMSDAQVWQLIFEPGFSTAGQITDISGRGVGMDVVRRNIHKMGGRVEVRTMLNAGTSISIKLPLTLAILEGMSVRVGQEIFIIPLSHIAESLQPAAVPVSSMANRGQVVAVRGEYLPLISLAETFNLPGDAQCYDDGILVILEAEGGRTALFLDELMGQHQVVIKSLETNYRNVPGISGATIMGNGRVALILDVAHIVGICHNRIDKVA</sequence>
<keyword evidence="10" id="KW-0902">Two-component regulatory system</keyword>
<dbReference type="EC" id="2.7.13.3" evidence="2"/>
<dbReference type="InterPro" id="IPR037006">
    <property type="entry name" value="CheA-like_homodim_sf"/>
</dbReference>
<feature type="domain" description="CheW-like" evidence="15">
    <location>
        <begin position="449"/>
        <end position="584"/>
    </location>
</feature>
<gene>
    <name evidence="17" type="primary">cheA</name>
    <name evidence="17" type="ORF">GTOL_10508</name>
</gene>
<dbReference type="SUPFAM" id="SSF47384">
    <property type="entry name" value="Homodimeric domain of signal transducing histidine kinase"/>
    <property type="match status" value="1"/>
</dbReference>
<dbReference type="InterPro" id="IPR008207">
    <property type="entry name" value="Sig_transdc_His_kin_Hpt_dom"/>
</dbReference>
<dbReference type="PANTHER" id="PTHR43395:SF10">
    <property type="entry name" value="CHEMOTAXIS PROTEIN CHEA"/>
    <property type="match status" value="1"/>
</dbReference>
<dbReference type="InterPro" id="IPR002545">
    <property type="entry name" value="CheW-lke_dom"/>
</dbReference>
<evidence type="ECO:0000256" key="3">
    <source>
        <dbReference type="ARBA" id="ARBA00021495"/>
    </source>
</evidence>
<dbReference type="CDD" id="cd00731">
    <property type="entry name" value="CheA_reg"/>
    <property type="match status" value="1"/>
</dbReference>
<dbReference type="AlphaFoldDB" id="A0A916J3L7"/>
<evidence type="ECO:0000259" key="15">
    <source>
        <dbReference type="PROSITE" id="PS50851"/>
    </source>
</evidence>
<keyword evidence="18" id="KW-1185">Reference proteome</keyword>
<dbReference type="CDD" id="cd16916">
    <property type="entry name" value="HATPase_CheA-like"/>
    <property type="match status" value="1"/>
</dbReference>
<dbReference type="GO" id="GO:0005524">
    <property type="term" value="F:ATP binding"/>
    <property type="evidence" value="ECO:0007669"/>
    <property type="project" value="UniProtKB-KW"/>
</dbReference>
<dbReference type="Pfam" id="PF01627">
    <property type="entry name" value="Hpt"/>
    <property type="match status" value="1"/>
</dbReference>
<evidence type="ECO:0000256" key="10">
    <source>
        <dbReference type="ARBA" id="ARBA00023012"/>
    </source>
</evidence>
<dbReference type="InterPro" id="IPR004358">
    <property type="entry name" value="Sig_transdc_His_kin-like_C"/>
</dbReference>
<dbReference type="InterPro" id="IPR004105">
    <property type="entry name" value="CheA-like_dim"/>
</dbReference>
<dbReference type="SUPFAM" id="SSF55874">
    <property type="entry name" value="ATPase domain of HSP90 chaperone/DNA topoisomerase II/histidine kinase"/>
    <property type="match status" value="1"/>
</dbReference>
<feature type="domain" description="HPt" evidence="16">
    <location>
        <begin position="1"/>
        <end position="105"/>
    </location>
</feature>
<keyword evidence="5 12" id="KW-0597">Phosphoprotein</keyword>
<evidence type="ECO:0000259" key="14">
    <source>
        <dbReference type="PROSITE" id="PS50109"/>
    </source>
</evidence>
<keyword evidence="4" id="KW-0145">Chemotaxis</keyword>
<evidence type="ECO:0000256" key="12">
    <source>
        <dbReference type="PROSITE-ProRule" id="PRU00110"/>
    </source>
</evidence>
<keyword evidence="9" id="KW-0067">ATP-binding</keyword>
<evidence type="ECO:0000313" key="18">
    <source>
        <dbReference type="Proteomes" id="UP000742786"/>
    </source>
</evidence>
<dbReference type="InterPro" id="IPR051315">
    <property type="entry name" value="Bact_Chemotaxis_CheA"/>
</dbReference>